<dbReference type="AlphaFoldDB" id="A0A6B0GHU7"/>
<dbReference type="Pfam" id="PF26033">
    <property type="entry name" value="DUF8009"/>
    <property type="match status" value="1"/>
</dbReference>
<organism evidence="2 3">
    <name type="scientific">Halomarina oriensis</name>
    <dbReference type="NCBI Taxonomy" id="671145"/>
    <lineage>
        <taxon>Archaea</taxon>
        <taxon>Methanobacteriati</taxon>
        <taxon>Methanobacteriota</taxon>
        <taxon>Stenosarchaea group</taxon>
        <taxon>Halobacteria</taxon>
        <taxon>Halobacteriales</taxon>
        <taxon>Natronomonadaceae</taxon>
        <taxon>Halomarina</taxon>
    </lineage>
</organism>
<feature type="domain" description="DUF8009" evidence="1">
    <location>
        <begin position="2"/>
        <end position="151"/>
    </location>
</feature>
<evidence type="ECO:0000259" key="1">
    <source>
        <dbReference type="Pfam" id="PF26033"/>
    </source>
</evidence>
<comment type="caution">
    <text evidence="2">The sequence shown here is derived from an EMBL/GenBank/DDBJ whole genome shotgun (WGS) entry which is preliminary data.</text>
</comment>
<proteinExistence type="predicted"/>
<keyword evidence="3" id="KW-1185">Reference proteome</keyword>
<dbReference type="EMBL" id="WSZK01000015">
    <property type="protein sequence ID" value="MWG34180.1"/>
    <property type="molecule type" value="Genomic_DNA"/>
</dbReference>
<name>A0A6B0GHU7_9EURY</name>
<accession>A0A6B0GHU7</accession>
<evidence type="ECO:0000313" key="2">
    <source>
        <dbReference type="EMBL" id="MWG34180.1"/>
    </source>
</evidence>
<dbReference type="OrthoDB" id="199191at2157"/>
<gene>
    <name evidence="2" type="ORF">GQS65_06685</name>
</gene>
<protein>
    <recommendedName>
        <fullName evidence="1">DUF8009 domain-containing protein</fullName>
    </recommendedName>
</protein>
<dbReference type="RefSeq" id="WP_199268412.1">
    <property type="nucleotide sequence ID" value="NZ_WSZK01000015.1"/>
</dbReference>
<sequence>MDPTAVRTLVVTADDVVSAAEARRNGRPVVLRATPPFHGRMRARLHVASPARSAPPDGADESVDAWTVVDPAALHVDPWGLFDADAPPYPTPAATEDRLRASGRPFSTESHREYHATAVAAWRRAVARHVRGELTLLTDAGPRQVDVGLLG</sequence>
<dbReference type="InterPro" id="IPR058322">
    <property type="entry name" value="DUF8009"/>
</dbReference>
<evidence type="ECO:0000313" key="3">
    <source>
        <dbReference type="Proteomes" id="UP000451471"/>
    </source>
</evidence>
<dbReference type="Proteomes" id="UP000451471">
    <property type="component" value="Unassembled WGS sequence"/>
</dbReference>
<reference evidence="2 3" key="1">
    <citation type="submission" date="2019-12" db="EMBL/GenBank/DDBJ databases">
        <title>Halocatena pleomorpha gen. nov. sp. nov., an extremely halophilic archaeon of family Halobacteriaceae isolated from saltpan soil.</title>
        <authorList>
            <person name="Pal Y."/>
            <person name="Verma A."/>
            <person name="Krishnamurthi S."/>
            <person name="Kumar P."/>
        </authorList>
    </citation>
    <scope>NUCLEOTIDE SEQUENCE [LARGE SCALE GENOMIC DNA]</scope>
    <source>
        <strain evidence="2 3">JCM 16495</strain>
    </source>
</reference>